<dbReference type="InterPro" id="IPR036770">
    <property type="entry name" value="Ankyrin_rpt-contain_sf"/>
</dbReference>
<gene>
    <name evidence="2" type="ORF">H0H81_011493</name>
</gene>
<dbReference type="AlphaFoldDB" id="A0A9P7FUY7"/>
<reference evidence="2" key="1">
    <citation type="submission" date="2021-02" db="EMBL/GenBank/DDBJ databases">
        <authorList>
            <person name="Nieuwenhuis M."/>
            <person name="Van De Peppel L.J.J."/>
        </authorList>
    </citation>
    <scope>NUCLEOTIDE SEQUENCE</scope>
    <source>
        <strain evidence="2">D49</strain>
    </source>
</reference>
<dbReference type="SUPFAM" id="SSF48403">
    <property type="entry name" value="Ankyrin repeat"/>
    <property type="match status" value="1"/>
</dbReference>
<organism evidence="2 3">
    <name type="scientific">Sphagnurus paluster</name>
    <dbReference type="NCBI Taxonomy" id="117069"/>
    <lineage>
        <taxon>Eukaryota</taxon>
        <taxon>Fungi</taxon>
        <taxon>Dikarya</taxon>
        <taxon>Basidiomycota</taxon>
        <taxon>Agaricomycotina</taxon>
        <taxon>Agaricomycetes</taxon>
        <taxon>Agaricomycetidae</taxon>
        <taxon>Agaricales</taxon>
        <taxon>Tricholomatineae</taxon>
        <taxon>Lyophyllaceae</taxon>
        <taxon>Sphagnurus</taxon>
    </lineage>
</organism>
<sequence>MKSPLSVTIRTKQGSEVVHAIKKIYVENPSAILQRQKDGWTPLHLALAVLNPHAVEALLDIADPAMIQDSQNPIGATPLDVLKGTLNTQGCVDNSSADAYMRKTIVFLQRTLRPTKFVSRKAGTALSPEKLASIDATDEVSSACDHYFNSAEGTYSSSPCELQVRLANHAEYRALPQCQNDREFGLVRKMMGLEPRKPRGRVKKKTSRASGGAR</sequence>
<protein>
    <submittedName>
        <fullName evidence="2">Uncharacterized protein</fullName>
    </submittedName>
</protein>
<accession>A0A9P7FUY7</accession>
<name>A0A9P7FUY7_9AGAR</name>
<dbReference type="OrthoDB" id="71307at2759"/>
<evidence type="ECO:0000313" key="3">
    <source>
        <dbReference type="Proteomes" id="UP000717328"/>
    </source>
</evidence>
<dbReference type="Gene3D" id="1.25.40.20">
    <property type="entry name" value="Ankyrin repeat-containing domain"/>
    <property type="match status" value="1"/>
</dbReference>
<evidence type="ECO:0000313" key="2">
    <source>
        <dbReference type="EMBL" id="KAG5638603.1"/>
    </source>
</evidence>
<keyword evidence="3" id="KW-1185">Reference proteome</keyword>
<proteinExistence type="predicted"/>
<reference evidence="2" key="2">
    <citation type="submission" date="2021-10" db="EMBL/GenBank/DDBJ databases">
        <title>Phylogenomics reveals ancestral predisposition of the termite-cultivated fungus Termitomyces towards a domesticated lifestyle.</title>
        <authorList>
            <person name="Auxier B."/>
            <person name="Grum-Grzhimaylo A."/>
            <person name="Cardenas M.E."/>
            <person name="Lodge J.D."/>
            <person name="Laessoe T."/>
            <person name="Pedersen O."/>
            <person name="Smith M.E."/>
            <person name="Kuyper T.W."/>
            <person name="Franco-Molano E.A."/>
            <person name="Baroni T.J."/>
            <person name="Aanen D.K."/>
        </authorList>
    </citation>
    <scope>NUCLEOTIDE SEQUENCE</scope>
    <source>
        <strain evidence="2">D49</strain>
    </source>
</reference>
<comment type="caution">
    <text evidence="2">The sequence shown here is derived from an EMBL/GenBank/DDBJ whole genome shotgun (WGS) entry which is preliminary data.</text>
</comment>
<evidence type="ECO:0000256" key="1">
    <source>
        <dbReference type="SAM" id="MobiDB-lite"/>
    </source>
</evidence>
<feature type="compositionally biased region" description="Basic residues" evidence="1">
    <location>
        <begin position="198"/>
        <end position="207"/>
    </location>
</feature>
<dbReference type="Proteomes" id="UP000717328">
    <property type="component" value="Unassembled WGS sequence"/>
</dbReference>
<feature type="region of interest" description="Disordered" evidence="1">
    <location>
        <begin position="194"/>
        <end position="214"/>
    </location>
</feature>
<dbReference type="EMBL" id="JABCKI010005753">
    <property type="protein sequence ID" value="KAG5638603.1"/>
    <property type="molecule type" value="Genomic_DNA"/>
</dbReference>